<reference evidence="2 3" key="1">
    <citation type="submission" date="2023-10" db="EMBL/GenBank/DDBJ databases">
        <title>Chromosome-scale genome assembly provides insights into flower coloration mechanisms of Canna indica.</title>
        <authorList>
            <person name="Li C."/>
        </authorList>
    </citation>
    <scope>NUCLEOTIDE SEQUENCE [LARGE SCALE GENOMIC DNA]</scope>
    <source>
        <tissue evidence="2">Flower</tissue>
    </source>
</reference>
<name>A0AAQ3Q798_9LILI</name>
<dbReference type="Proteomes" id="UP001327560">
    <property type="component" value="Chromosome 3"/>
</dbReference>
<accession>A0AAQ3Q798</accession>
<keyword evidence="1" id="KW-0472">Membrane</keyword>
<gene>
    <name evidence="2" type="ORF">Cni_G10373</name>
</gene>
<proteinExistence type="predicted"/>
<keyword evidence="1" id="KW-0812">Transmembrane</keyword>
<evidence type="ECO:0000256" key="1">
    <source>
        <dbReference type="SAM" id="Phobius"/>
    </source>
</evidence>
<evidence type="ECO:0000313" key="2">
    <source>
        <dbReference type="EMBL" id="WOL01656.1"/>
    </source>
</evidence>
<feature type="transmembrane region" description="Helical" evidence="1">
    <location>
        <begin position="100"/>
        <end position="120"/>
    </location>
</feature>
<keyword evidence="1" id="KW-1133">Transmembrane helix</keyword>
<sequence>MQQEVLLITKPFKHHEKGIPSTSSTQKWMDSHTLSTARINYLSTSHIGKNKNNQKRVSQWIKSEQGAENKMYCFQPCSQHYIASVLLSDFFKLFYFSQPFLLSAIALTYLLLPFSLLFTVTSVGKILSRT</sequence>
<dbReference type="AlphaFoldDB" id="A0AAQ3Q798"/>
<evidence type="ECO:0000313" key="3">
    <source>
        <dbReference type="Proteomes" id="UP001327560"/>
    </source>
</evidence>
<dbReference type="EMBL" id="CP136892">
    <property type="protein sequence ID" value="WOL01656.1"/>
    <property type="molecule type" value="Genomic_DNA"/>
</dbReference>
<keyword evidence="3" id="KW-1185">Reference proteome</keyword>
<protein>
    <submittedName>
        <fullName evidence="2">Uncharacterized protein</fullName>
    </submittedName>
</protein>
<organism evidence="2 3">
    <name type="scientific">Canna indica</name>
    <name type="common">Indian-shot</name>
    <dbReference type="NCBI Taxonomy" id="4628"/>
    <lineage>
        <taxon>Eukaryota</taxon>
        <taxon>Viridiplantae</taxon>
        <taxon>Streptophyta</taxon>
        <taxon>Embryophyta</taxon>
        <taxon>Tracheophyta</taxon>
        <taxon>Spermatophyta</taxon>
        <taxon>Magnoliopsida</taxon>
        <taxon>Liliopsida</taxon>
        <taxon>Zingiberales</taxon>
        <taxon>Cannaceae</taxon>
        <taxon>Canna</taxon>
    </lineage>
</organism>